<dbReference type="Proteomes" id="UP000427769">
    <property type="component" value="Chromosome"/>
</dbReference>
<dbReference type="GO" id="GO:0015948">
    <property type="term" value="P:methanogenesis"/>
    <property type="evidence" value="ECO:0007669"/>
    <property type="project" value="InterPro"/>
</dbReference>
<keyword evidence="5" id="KW-1185">Reference proteome</keyword>
<comment type="similarity">
    <text evidence="1">Belongs to the trimethylamine methyltransferase family.</text>
</comment>
<dbReference type="GO" id="GO:0008168">
    <property type="term" value="F:methyltransferase activity"/>
    <property type="evidence" value="ECO:0007669"/>
    <property type="project" value="UniProtKB-KW"/>
</dbReference>
<dbReference type="KEGG" id="dwd:DSCW_62220"/>
<name>A0A5K7ZDF6_9BACT</name>
<evidence type="ECO:0000256" key="1">
    <source>
        <dbReference type="ARBA" id="ARBA00007137"/>
    </source>
</evidence>
<accession>A0A5K7ZDF6</accession>
<proteinExistence type="inferred from homology"/>
<dbReference type="AlphaFoldDB" id="A0A5K7ZDF6"/>
<dbReference type="InterPro" id="IPR038601">
    <property type="entry name" value="MttB-like_sf"/>
</dbReference>
<evidence type="ECO:0000256" key="2">
    <source>
        <dbReference type="ARBA" id="ARBA00022603"/>
    </source>
</evidence>
<dbReference type="EMBL" id="AP021875">
    <property type="protein sequence ID" value="BBO78805.1"/>
    <property type="molecule type" value="Genomic_DNA"/>
</dbReference>
<sequence length="499" mass="55073">MKQPEIDTFRPRMRVLNEKQAWAIHHAALEILERTGFSMEHPEVRRMLLDAGCQDDSEDRLLMPARLVEKALKTAPRQITLYDQLGQRTMPLVDGNFYYGTGSDTIFTIDLESGERRRTVLQDTANFAHLVDGLDNMDFSMSMGNPTDAPIEEIYVHVFAEMVKNSNKPICFIADSGKDIAKIHEIACLVAGGEDALARRPFILNYSEAISPLRFPTNVMEKLVFCARKQIPICLPSGCNAGGGGPTTLAGAMALGIAENMVGLVIHQLTNEGAPFLFAPNVSVLDMRHTVISYGCTEWSLTQAALADMRDMIYHLPIWAFAGATDAKTVDAQAGAEGMLSIVTAMLSRCNFIHDVGYIESGNTSSLEMLTLADELVGMSRYFVDGLRIDDDTLALDVIDRVARNGESGAIFISDSHTFKHFKTALFHPELGDRSRFEHWEANGSKDMQQRCNQKTRNILADHPVTPKPEAVLEGISTILGRNEISEDMSGSNETRLAG</sequence>
<keyword evidence="2 4" id="KW-0489">Methyltransferase</keyword>
<evidence type="ECO:0000256" key="3">
    <source>
        <dbReference type="ARBA" id="ARBA00022679"/>
    </source>
</evidence>
<protein>
    <submittedName>
        <fullName evidence="4">Trimethylamine methyltransferase MttB</fullName>
    </submittedName>
</protein>
<dbReference type="Gene3D" id="3.20.20.480">
    <property type="entry name" value="Trimethylamine methyltransferase-like"/>
    <property type="match status" value="1"/>
</dbReference>
<dbReference type="OrthoDB" id="9815793at2"/>
<dbReference type="Pfam" id="PF06253">
    <property type="entry name" value="MTTB"/>
    <property type="match status" value="1"/>
</dbReference>
<dbReference type="GO" id="GO:0032259">
    <property type="term" value="P:methylation"/>
    <property type="evidence" value="ECO:0007669"/>
    <property type="project" value="UniProtKB-KW"/>
</dbReference>
<evidence type="ECO:0000313" key="5">
    <source>
        <dbReference type="Proteomes" id="UP000427769"/>
    </source>
</evidence>
<reference evidence="4 5" key="1">
    <citation type="submission" date="2019-11" db="EMBL/GenBank/DDBJ databases">
        <title>Comparative genomics of hydrocarbon-degrading Desulfosarcina strains.</title>
        <authorList>
            <person name="Watanabe M."/>
            <person name="Kojima H."/>
            <person name="Fukui M."/>
        </authorList>
    </citation>
    <scope>NUCLEOTIDE SEQUENCE [LARGE SCALE GENOMIC DNA]</scope>
    <source>
        <strain evidence="4 5">PP31</strain>
    </source>
</reference>
<evidence type="ECO:0000313" key="4">
    <source>
        <dbReference type="EMBL" id="BBO78805.1"/>
    </source>
</evidence>
<dbReference type="InterPro" id="IPR010426">
    <property type="entry name" value="MTTB_MeTrfase"/>
</dbReference>
<gene>
    <name evidence="4" type="primary">mttB_5</name>
    <name evidence="4" type="ORF">DSCW_62220</name>
</gene>
<dbReference type="RefSeq" id="WP_155307401.1">
    <property type="nucleotide sequence ID" value="NZ_AP021875.1"/>
</dbReference>
<organism evidence="4 5">
    <name type="scientific">Desulfosarcina widdelii</name>
    <dbReference type="NCBI Taxonomy" id="947919"/>
    <lineage>
        <taxon>Bacteria</taxon>
        <taxon>Pseudomonadati</taxon>
        <taxon>Thermodesulfobacteriota</taxon>
        <taxon>Desulfobacteria</taxon>
        <taxon>Desulfobacterales</taxon>
        <taxon>Desulfosarcinaceae</taxon>
        <taxon>Desulfosarcina</taxon>
    </lineage>
</organism>
<keyword evidence="3 4" id="KW-0808">Transferase</keyword>